<name>A0AAE8YDJ4_9CAUD</name>
<sequence length="103" mass="11272">MTKETQKEDKAMHHWMVSAQVVFTNKDASDGGVLPMNAILLTEQQYVNAASLAQAQRTLTANTMERMQAPDMGIVDIVFMGISYLGHMTQAGFNPDNSVKPGV</sequence>
<proteinExistence type="predicted"/>
<evidence type="ECO:0000313" key="2">
    <source>
        <dbReference type="Proteomes" id="UP000828350"/>
    </source>
</evidence>
<evidence type="ECO:0000313" key="1">
    <source>
        <dbReference type="EMBL" id="UEN68851.1"/>
    </source>
</evidence>
<organism evidence="1 2">
    <name type="scientific">Shigella virus Moo19</name>
    <dbReference type="NCBI Taxonomy" id="2886042"/>
    <lineage>
        <taxon>Viruses</taxon>
        <taxon>Duplodnaviria</taxon>
        <taxon>Heunggongvirae</taxon>
        <taxon>Uroviricota</taxon>
        <taxon>Caudoviricetes</taxon>
        <taxon>Schitoviridae</taxon>
        <taxon>Enquatrovirinae</taxon>
        <taxon>Moovirus</taxon>
        <taxon>Moovirus moo</taxon>
    </lineage>
</organism>
<protein>
    <submittedName>
        <fullName evidence="1">Uncharacterized protein</fullName>
    </submittedName>
</protein>
<keyword evidence="2" id="KW-1185">Reference proteome</keyword>
<gene>
    <name evidence="1" type="ORF">Moo19_gp55</name>
</gene>
<reference evidence="1" key="1">
    <citation type="submission" date="2021-06" db="EMBL/GenBank/DDBJ databases">
        <authorList>
            <person name="Tinney K.R."/>
            <person name="Subramanian S."/>
            <person name="Parent K.N."/>
        </authorList>
    </citation>
    <scope>NUCLEOTIDE SEQUENCE</scope>
</reference>
<dbReference type="Proteomes" id="UP000828350">
    <property type="component" value="Segment"/>
</dbReference>
<dbReference type="EMBL" id="MZ358387">
    <property type="protein sequence ID" value="UEN68851.1"/>
    <property type="molecule type" value="Genomic_DNA"/>
</dbReference>
<accession>A0AAE8YDJ4</accession>